<dbReference type="InterPro" id="IPR017451">
    <property type="entry name" value="F-box-assoc_interact_dom"/>
</dbReference>
<dbReference type="PANTHER" id="PTHR35546:SF115">
    <property type="entry name" value="F-BOX DOMAIN-CONTAINING PROTEIN"/>
    <property type="match status" value="1"/>
</dbReference>
<dbReference type="AlphaFoldDB" id="A0ABD1WKI6"/>
<comment type="caution">
    <text evidence="2">The sequence shown here is derived from an EMBL/GenBank/DDBJ whole genome shotgun (WGS) entry which is preliminary data.</text>
</comment>
<dbReference type="InterPro" id="IPR036047">
    <property type="entry name" value="F-box-like_dom_sf"/>
</dbReference>
<feature type="domain" description="F-box" evidence="1">
    <location>
        <begin position="24"/>
        <end position="62"/>
    </location>
</feature>
<keyword evidence="3" id="KW-1185">Reference proteome</keyword>
<accession>A0ABD1WKI6</accession>
<gene>
    <name evidence="2" type="ORF">Fot_11601</name>
</gene>
<dbReference type="Pfam" id="PF07734">
    <property type="entry name" value="FBA_1"/>
    <property type="match status" value="1"/>
</dbReference>
<dbReference type="CDD" id="cd22157">
    <property type="entry name" value="F-box_AtFBW1-like"/>
    <property type="match status" value="1"/>
</dbReference>
<dbReference type="NCBIfam" id="TIGR01640">
    <property type="entry name" value="F_box_assoc_1"/>
    <property type="match status" value="1"/>
</dbReference>
<proteinExistence type="predicted"/>
<sequence length="414" mass="48298">MKIKIKLIRKVEQATSAQVVASNDDLLIEILLRLPIKSLIRFKLVSKHWHSLITDPKFCHLRNPKPNPALGLFLLPRLNYYVIPCFEYVPFSVQEPTNPSLLKLKFTKDPHGISIVQSCNGLLLCSSFQAHEPNRRYYVYNPTTKHFTTFPKTDQETGIRKKIRGMYLAFDPAKSPHYKVVCVRHVELDQGEYEYQIEVYSSETGPWIVSSQHFTAEVNFEEGVYWSGSIHWISYEKVESLYFNVDEKRLETTPLPPFLDGWMGRSNYYFGESCDHLNFIQTFGSQCQFNVYEMKRDYSEWFVKYEVDLSPLVTTFSGMISSYLNPMDWYFSRSILCLIRGEKEKDSFLVLQIPGKVIRYNLVCKTFETLHECAEVKDVLSFTYGSQHIDKDVEEVLSFTWTIGFQHIESLCCV</sequence>
<dbReference type="EMBL" id="JBFOLJ010000003">
    <property type="protein sequence ID" value="KAL2550071.1"/>
    <property type="molecule type" value="Genomic_DNA"/>
</dbReference>
<dbReference type="Proteomes" id="UP001604277">
    <property type="component" value="Unassembled WGS sequence"/>
</dbReference>
<protein>
    <submittedName>
        <fullName evidence="2">F-box protein</fullName>
    </submittedName>
</protein>
<dbReference type="SUPFAM" id="SSF81383">
    <property type="entry name" value="F-box domain"/>
    <property type="match status" value="1"/>
</dbReference>
<dbReference type="SMART" id="SM00256">
    <property type="entry name" value="FBOX"/>
    <property type="match status" value="1"/>
</dbReference>
<organism evidence="2 3">
    <name type="scientific">Forsythia ovata</name>
    <dbReference type="NCBI Taxonomy" id="205694"/>
    <lineage>
        <taxon>Eukaryota</taxon>
        <taxon>Viridiplantae</taxon>
        <taxon>Streptophyta</taxon>
        <taxon>Embryophyta</taxon>
        <taxon>Tracheophyta</taxon>
        <taxon>Spermatophyta</taxon>
        <taxon>Magnoliopsida</taxon>
        <taxon>eudicotyledons</taxon>
        <taxon>Gunneridae</taxon>
        <taxon>Pentapetalae</taxon>
        <taxon>asterids</taxon>
        <taxon>lamiids</taxon>
        <taxon>Lamiales</taxon>
        <taxon>Oleaceae</taxon>
        <taxon>Forsythieae</taxon>
        <taxon>Forsythia</taxon>
    </lineage>
</organism>
<dbReference type="PANTHER" id="PTHR35546">
    <property type="entry name" value="F-BOX PROTEIN INTERACTION DOMAIN PROTEIN-RELATED"/>
    <property type="match status" value="1"/>
</dbReference>
<evidence type="ECO:0000313" key="3">
    <source>
        <dbReference type="Proteomes" id="UP001604277"/>
    </source>
</evidence>
<dbReference type="InterPro" id="IPR001810">
    <property type="entry name" value="F-box_dom"/>
</dbReference>
<evidence type="ECO:0000313" key="2">
    <source>
        <dbReference type="EMBL" id="KAL2550071.1"/>
    </source>
</evidence>
<dbReference type="InterPro" id="IPR055290">
    <property type="entry name" value="At3g26010-like"/>
</dbReference>
<dbReference type="Pfam" id="PF00646">
    <property type="entry name" value="F-box"/>
    <property type="match status" value="1"/>
</dbReference>
<name>A0ABD1WKI6_9LAMI</name>
<evidence type="ECO:0000259" key="1">
    <source>
        <dbReference type="SMART" id="SM00256"/>
    </source>
</evidence>
<reference evidence="3" key="1">
    <citation type="submission" date="2024-07" db="EMBL/GenBank/DDBJ databases">
        <title>Two chromosome-level genome assemblies of Korean endemic species Abeliophyllum distichum and Forsythia ovata (Oleaceae).</title>
        <authorList>
            <person name="Jang H."/>
        </authorList>
    </citation>
    <scope>NUCLEOTIDE SEQUENCE [LARGE SCALE GENOMIC DNA]</scope>
</reference>
<dbReference type="Gene3D" id="1.20.1280.50">
    <property type="match status" value="1"/>
</dbReference>
<dbReference type="InterPro" id="IPR006527">
    <property type="entry name" value="F-box-assoc_dom_typ1"/>
</dbReference>